<reference evidence="2 3" key="1">
    <citation type="journal article" date="2014" name="Nat. Commun.">
        <title>Physiological and genomic features of highly alkaliphilic hydrogen-utilizing Betaproteobacteria from a continental serpentinizing site.</title>
        <authorList>
            <person name="Suzuki S."/>
            <person name="Kuenen J.G."/>
            <person name="Schipper K."/>
            <person name="van der Velde S."/>
            <person name="Ishii S."/>
            <person name="Wu A."/>
            <person name="Sorokin D.Y."/>
            <person name="Tenney A."/>
            <person name="Meng X.Y."/>
            <person name="Morrill P.L."/>
            <person name="Kamagata Y."/>
            <person name="Muyzer G."/>
            <person name="Nealson K.H."/>
        </authorList>
    </citation>
    <scope>NUCLEOTIDE SEQUENCE [LARGE SCALE GENOMIC DNA]</scope>
    <source>
        <strain evidence="2 3">B1</strain>
    </source>
</reference>
<accession>A0A060NJH9</accession>
<dbReference type="GO" id="GO:0004519">
    <property type="term" value="F:endonuclease activity"/>
    <property type="evidence" value="ECO:0007669"/>
    <property type="project" value="UniProtKB-KW"/>
</dbReference>
<keyword evidence="3" id="KW-1185">Reference proteome</keyword>
<evidence type="ECO:0000313" key="3">
    <source>
        <dbReference type="Proteomes" id="UP000066014"/>
    </source>
</evidence>
<dbReference type="InterPro" id="IPR003615">
    <property type="entry name" value="HNH_nuc"/>
</dbReference>
<dbReference type="STRING" id="1458426.SMCB_0223"/>
<keyword evidence="2" id="KW-0540">Nuclease</keyword>
<dbReference type="AlphaFoldDB" id="A0A060NJH9"/>
<dbReference type="Proteomes" id="UP000066014">
    <property type="component" value="Chromosome"/>
</dbReference>
<sequence>MTPLERIRIEKAASDCGFERQAILNQNGQLELRSATFPEVVFVRVATPLGYQLTVSVPTLLATGSGDGVLLVEGIEQLYQALQHAAATARTMPNRVADQFRAKTKTLPKSTEAERLVVQRVGQDLFRSALLDYWQGRCCVTGLAVPSLLRASHIKPWAKCESDDERLDVFNGLLLAPHLDALFDGGWISFSEQGGMLVSKLLSAAARTQLGIDPSWSIKSLKSAHMVYLAYHRENELRYD</sequence>
<dbReference type="Pfam" id="PF13391">
    <property type="entry name" value="HNH_2"/>
    <property type="match status" value="1"/>
</dbReference>
<name>A0A060NJH9_9BURK</name>
<evidence type="ECO:0000313" key="2">
    <source>
        <dbReference type="EMBL" id="BAO82451.1"/>
    </source>
</evidence>
<feature type="domain" description="HNH nuclease" evidence="1">
    <location>
        <begin position="138"/>
        <end position="190"/>
    </location>
</feature>
<dbReference type="EMBL" id="AP014569">
    <property type="protein sequence ID" value="BAO82451.1"/>
    <property type="molecule type" value="Genomic_DNA"/>
</dbReference>
<dbReference type="KEGG" id="cbab:SMCB_0223"/>
<keyword evidence="2" id="KW-0255">Endonuclease</keyword>
<evidence type="ECO:0000259" key="1">
    <source>
        <dbReference type="Pfam" id="PF13391"/>
    </source>
</evidence>
<organism evidence="2 3">
    <name type="scientific">Serpentinimonas maccroryi</name>
    <dbReference type="NCBI Taxonomy" id="1458426"/>
    <lineage>
        <taxon>Bacteria</taxon>
        <taxon>Pseudomonadati</taxon>
        <taxon>Pseudomonadota</taxon>
        <taxon>Betaproteobacteria</taxon>
        <taxon>Burkholderiales</taxon>
        <taxon>Comamonadaceae</taxon>
        <taxon>Serpentinimonas</taxon>
    </lineage>
</organism>
<gene>
    <name evidence="2" type="ORF">SMCB_0223</name>
</gene>
<keyword evidence="2" id="KW-0378">Hydrolase</keyword>
<dbReference type="RefSeq" id="WP_045534440.1">
    <property type="nucleotide sequence ID" value="NZ_AP014569.1"/>
</dbReference>
<proteinExistence type="predicted"/>
<protein>
    <submittedName>
        <fullName evidence="2">Predicted restriction endonuclease</fullName>
    </submittedName>
</protein>
<dbReference type="HOGENOM" id="CLU_094932_0_0_4"/>